<dbReference type="GO" id="GO:0000329">
    <property type="term" value="C:fungal-type vacuole membrane"/>
    <property type="evidence" value="ECO:0007669"/>
    <property type="project" value="TreeGrafter"/>
</dbReference>
<evidence type="ECO:0000256" key="4">
    <source>
        <dbReference type="ARBA" id="ARBA00022553"/>
    </source>
</evidence>
<evidence type="ECO:0000256" key="10">
    <source>
        <dbReference type="SAM" id="Phobius"/>
    </source>
</evidence>
<protein>
    <submittedName>
        <fullName evidence="11">Purine-cytosine transporter</fullName>
    </submittedName>
</protein>
<dbReference type="STRING" id="1388766.A0A017SEG4"/>
<dbReference type="GO" id="GO:0022857">
    <property type="term" value="F:transmembrane transporter activity"/>
    <property type="evidence" value="ECO:0007669"/>
    <property type="project" value="InterPro"/>
</dbReference>
<keyword evidence="5 10" id="KW-0812">Transmembrane</keyword>
<feature type="transmembrane region" description="Helical" evidence="10">
    <location>
        <begin position="479"/>
        <end position="495"/>
    </location>
</feature>
<evidence type="ECO:0000256" key="6">
    <source>
        <dbReference type="ARBA" id="ARBA00022989"/>
    </source>
</evidence>
<feature type="transmembrane region" description="Helical" evidence="10">
    <location>
        <begin position="439"/>
        <end position="459"/>
    </location>
</feature>
<dbReference type="Gene3D" id="1.10.4160.10">
    <property type="entry name" value="Hydantoin permease"/>
    <property type="match status" value="1"/>
</dbReference>
<evidence type="ECO:0000256" key="2">
    <source>
        <dbReference type="ARBA" id="ARBA00008974"/>
    </source>
</evidence>
<evidence type="ECO:0000313" key="12">
    <source>
        <dbReference type="Proteomes" id="UP000019804"/>
    </source>
</evidence>
<dbReference type="Proteomes" id="UP000019804">
    <property type="component" value="Unassembled WGS sequence"/>
</dbReference>
<dbReference type="PANTHER" id="PTHR31806:SF16">
    <property type="entry name" value="PURINE-CYTOSINE TRANSPORTER (EUROFUNG)"/>
    <property type="match status" value="1"/>
</dbReference>
<keyword evidence="4" id="KW-0597">Phosphoprotein</keyword>
<feature type="transmembrane region" description="Helical" evidence="10">
    <location>
        <begin position="396"/>
        <end position="416"/>
    </location>
</feature>
<dbReference type="OrthoDB" id="5428495at2759"/>
<keyword evidence="7 8" id="KW-0472">Membrane</keyword>
<dbReference type="GeneID" id="63694091"/>
<dbReference type="Pfam" id="PF02133">
    <property type="entry name" value="Transp_cyt_pur"/>
    <property type="match status" value="1"/>
</dbReference>
<evidence type="ECO:0000256" key="8">
    <source>
        <dbReference type="PIRNR" id="PIRNR002744"/>
    </source>
</evidence>
<dbReference type="GO" id="GO:0015851">
    <property type="term" value="P:nucleobase transport"/>
    <property type="evidence" value="ECO:0007669"/>
    <property type="project" value="UniProtKB-ARBA"/>
</dbReference>
<dbReference type="PIRSF" id="PIRSF002744">
    <property type="entry name" value="Pur-cyt_permease"/>
    <property type="match status" value="1"/>
</dbReference>
<dbReference type="PANTHER" id="PTHR31806">
    <property type="entry name" value="PURINE-CYTOSINE PERMEASE FCY2-RELATED"/>
    <property type="match status" value="1"/>
</dbReference>
<gene>
    <name evidence="11" type="ORF">EURHEDRAFT_377433</name>
</gene>
<evidence type="ECO:0000256" key="7">
    <source>
        <dbReference type="ARBA" id="ARBA00023136"/>
    </source>
</evidence>
<feature type="transmembrane region" description="Helical" evidence="10">
    <location>
        <begin position="248"/>
        <end position="268"/>
    </location>
</feature>
<feature type="transmembrane region" description="Helical" evidence="10">
    <location>
        <begin position="103"/>
        <end position="122"/>
    </location>
</feature>
<dbReference type="AlphaFoldDB" id="A0A017SEG4"/>
<feature type="transmembrane region" description="Helical" evidence="10">
    <location>
        <begin position="369"/>
        <end position="390"/>
    </location>
</feature>
<feature type="transmembrane region" description="Helical" evidence="10">
    <location>
        <begin position="209"/>
        <end position="228"/>
    </location>
</feature>
<dbReference type="RefSeq" id="XP_040639040.1">
    <property type="nucleotide sequence ID" value="XM_040778967.1"/>
</dbReference>
<dbReference type="FunFam" id="1.10.4160.10:FF:000002">
    <property type="entry name" value="Purine-cytosine permease fcyB"/>
    <property type="match status" value="1"/>
</dbReference>
<feature type="transmembrane region" description="Helical" evidence="10">
    <location>
        <begin position="178"/>
        <end position="202"/>
    </location>
</feature>
<keyword evidence="3 8" id="KW-0813">Transport</keyword>
<reference evidence="12" key="1">
    <citation type="journal article" date="2014" name="Nat. Commun.">
        <title>Genomic adaptations of the halophilic Dead Sea filamentous fungus Eurotium rubrum.</title>
        <authorList>
            <person name="Kis-Papo T."/>
            <person name="Weig A.R."/>
            <person name="Riley R."/>
            <person name="Persoh D."/>
            <person name="Salamov A."/>
            <person name="Sun H."/>
            <person name="Lipzen A."/>
            <person name="Wasser S.P."/>
            <person name="Rambold G."/>
            <person name="Grigoriev I.V."/>
            <person name="Nevo E."/>
        </authorList>
    </citation>
    <scope>NUCLEOTIDE SEQUENCE [LARGE SCALE GENOMIC DNA]</scope>
    <source>
        <strain evidence="12">CBS 135680</strain>
    </source>
</reference>
<dbReference type="HOGENOM" id="CLU_026016_2_1_1"/>
<keyword evidence="12" id="KW-1185">Reference proteome</keyword>
<evidence type="ECO:0000313" key="11">
    <source>
        <dbReference type="EMBL" id="EYE95352.1"/>
    </source>
</evidence>
<feature type="compositionally biased region" description="Polar residues" evidence="9">
    <location>
        <begin position="10"/>
        <end position="32"/>
    </location>
</feature>
<evidence type="ECO:0000256" key="3">
    <source>
        <dbReference type="ARBA" id="ARBA00022448"/>
    </source>
</evidence>
<dbReference type="InterPro" id="IPR001248">
    <property type="entry name" value="Pur-cyt_permease"/>
</dbReference>
<feature type="transmembrane region" description="Helical" evidence="10">
    <location>
        <begin position="325"/>
        <end position="348"/>
    </location>
</feature>
<evidence type="ECO:0000256" key="9">
    <source>
        <dbReference type="SAM" id="MobiDB-lite"/>
    </source>
</evidence>
<comment type="subcellular location">
    <subcellularLocation>
        <location evidence="1">Membrane</location>
        <topology evidence="1">Multi-pass membrane protein</topology>
    </subcellularLocation>
</comment>
<dbReference type="EMBL" id="KK088422">
    <property type="protein sequence ID" value="EYE95352.1"/>
    <property type="molecule type" value="Genomic_DNA"/>
</dbReference>
<accession>A0A017SEG4</accession>
<evidence type="ECO:0000256" key="1">
    <source>
        <dbReference type="ARBA" id="ARBA00004141"/>
    </source>
</evidence>
<comment type="similarity">
    <text evidence="2 8">Belongs to the purine-cytosine permease (2.A.39) family.</text>
</comment>
<feature type="transmembrane region" description="Helical" evidence="10">
    <location>
        <begin position="280"/>
        <end position="305"/>
    </location>
</feature>
<dbReference type="InterPro" id="IPR026030">
    <property type="entry name" value="Pur-cyt_permease_Fcy2/21/22"/>
</dbReference>
<evidence type="ECO:0000256" key="5">
    <source>
        <dbReference type="ARBA" id="ARBA00022692"/>
    </source>
</evidence>
<keyword evidence="6 10" id="KW-1133">Transmembrane helix</keyword>
<organism evidence="11 12">
    <name type="scientific">Aspergillus ruber (strain CBS 135680)</name>
    <dbReference type="NCBI Taxonomy" id="1388766"/>
    <lineage>
        <taxon>Eukaryota</taxon>
        <taxon>Fungi</taxon>
        <taxon>Dikarya</taxon>
        <taxon>Ascomycota</taxon>
        <taxon>Pezizomycotina</taxon>
        <taxon>Eurotiomycetes</taxon>
        <taxon>Eurotiomycetidae</taxon>
        <taxon>Eurotiales</taxon>
        <taxon>Aspergillaceae</taxon>
        <taxon>Aspergillus</taxon>
        <taxon>Aspergillus subgen. Aspergillus</taxon>
    </lineage>
</organism>
<feature type="region of interest" description="Disordered" evidence="9">
    <location>
        <begin position="1"/>
        <end position="34"/>
    </location>
</feature>
<name>A0A017SEG4_ASPRC</name>
<sequence>MGPDIEKDQQVQQVRTGSQDDPEHSTSSTNLAPKSRYEKWAENISGLEVRGIEPIPLEERRKPTAWAALEMLVMWFSMGMAINNITAGSMGTLVMGLSYKDSVICAVLGNLLGNVAVGYMSTWGPRSGNRTLIVARYFMGYYPSKVCCALNILTNLGYGMMNCVVGGQLLSKVSGGHVSVIVGIIIVALASWVMATFGMSVFQFYERVAWLPQIMVLCIMIGTAWPQFNFDAVSIGSTEQINAKRLSFFSLCFSVSLAWVPIAADYYVYYPPDIKRWKTWTVTVIGCFSMMITILMGVGLGTGVAHNLQWAAIYDGTPGGLLMAAYNRLGSFGSFCAIVNMVGVISNNAPGSYSMSMNFQMLGNFWQKIPRPVFTIITTVIYAGCAIGGRNSLYQIFGNFLPLIGYWVVIWLMIVIEQDVLFNRGREYDWSIWNNRRKLPVGIAAGVSFLVGWVGAIVGMNQTYYTGPVAKAVAGDCELGIWLGAGFTIIAYPPLRMLELRFTDR</sequence>
<proteinExistence type="inferred from homology"/>
<dbReference type="GO" id="GO:0005886">
    <property type="term" value="C:plasma membrane"/>
    <property type="evidence" value="ECO:0007669"/>
    <property type="project" value="TreeGrafter"/>
</dbReference>
<feature type="transmembrane region" description="Helical" evidence="10">
    <location>
        <begin position="64"/>
        <end position="82"/>
    </location>
</feature>